<proteinExistence type="predicted"/>
<feature type="region of interest" description="Disordered" evidence="1">
    <location>
        <begin position="19"/>
        <end position="47"/>
    </location>
</feature>
<dbReference type="AlphaFoldDB" id="A0A9Q8L6M6"/>
<reference evidence="2" key="1">
    <citation type="submission" date="2021-12" db="EMBL/GenBank/DDBJ databases">
        <authorList>
            <person name="Zaccaron A."/>
            <person name="Stergiopoulos I."/>
        </authorList>
    </citation>
    <scope>NUCLEOTIDE SEQUENCE</scope>
    <source>
        <strain evidence="2">Race5_Kim</strain>
    </source>
</reference>
<feature type="region of interest" description="Disordered" evidence="1">
    <location>
        <begin position="168"/>
        <end position="188"/>
    </location>
</feature>
<sequence length="256" mass="29442">MSSSRRHSVRPVIVEVKPDNAPTSNIAPSSPSLRKAVRFAPRSEDRASRPLTSTEAWSLYHFESHARHCPACYCPLEVYRRGEQLCPIGHGLAQDVALHCYHLNGEVYSTTKDSNSNKLVRVEVPHGYSQLRSLLRSMEHRLRSHRATPLVSYDRSYPISARKSWTPETEPENVILETGTSSRRRSTHRPVRYSTVVVVDNAIEDVSATTSTKERRGTLYEKEMQRKPKDYRVEIREPSESRKERRRHRDSGVSFF</sequence>
<evidence type="ECO:0000313" key="2">
    <source>
        <dbReference type="EMBL" id="UJO11694.1"/>
    </source>
</evidence>
<evidence type="ECO:0000256" key="1">
    <source>
        <dbReference type="SAM" id="MobiDB-lite"/>
    </source>
</evidence>
<dbReference type="OrthoDB" id="5387413at2759"/>
<dbReference type="KEGG" id="ffu:CLAFUR5_01167"/>
<dbReference type="GeneID" id="71981045"/>
<feature type="compositionally biased region" description="Basic and acidic residues" evidence="1">
    <location>
        <begin position="222"/>
        <end position="243"/>
    </location>
</feature>
<dbReference type="Proteomes" id="UP000756132">
    <property type="component" value="Chromosome 1"/>
</dbReference>
<evidence type="ECO:0000313" key="3">
    <source>
        <dbReference type="Proteomes" id="UP000756132"/>
    </source>
</evidence>
<gene>
    <name evidence="2" type="ORF">CLAFUR5_01167</name>
</gene>
<reference evidence="2" key="2">
    <citation type="journal article" date="2022" name="Microb. Genom.">
        <title>A chromosome-scale genome assembly of the tomato pathogen Cladosporium fulvum reveals a compartmentalized genome architecture and the presence of a dispensable chromosome.</title>
        <authorList>
            <person name="Zaccaron A.Z."/>
            <person name="Chen L.H."/>
            <person name="Samaras A."/>
            <person name="Stergiopoulos I."/>
        </authorList>
    </citation>
    <scope>NUCLEOTIDE SEQUENCE</scope>
    <source>
        <strain evidence="2">Race5_Kim</strain>
    </source>
</reference>
<keyword evidence="3" id="KW-1185">Reference proteome</keyword>
<feature type="region of interest" description="Disordered" evidence="1">
    <location>
        <begin position="222"/>
        <end position="256"/>
    </location>
</feature>
<feature type="compositionally biased region" description="Polar residues" evidence="1">
    <location>
        <begin position="21"/>
        <end position="32"/>
    </location>
</feature>
<dbReference type="RefSeq" id="XP_047756060.1">
    <property type="nucleotide sequence ID" value="XM_047900315.1"/>
</dbReference>
<protein>
    <submittedName>
        <fullName evidence="2">Uncharacterized protein</fullName>
    </submittedName>
</protein>
<dbReference type="EMBL" id="CP090163">
    <property type="protein sequence ID" value="UJO11694.1"/>
    <property type="molecule type" value="Genomic_DNA"/>
</dbReference>
<organism evidence="2 3">
    <name type="scientific">Passalora fulva</name>
    <name type="common">Tomato leaf mold</name>
    <name type="synonym">Cladosporium fulvum</name>
    <dbReference type="NCBI Taxonomy" id="5499"/>
    <lineage>
        <taxon>Eukaryota</taxon>
        <taxon>Fungi</taxon>
        <taxon>Dikarya</taxon>
        <taxon>Ascomycota</taxon>
        <taxon>Pezizomycotina</taxon>
        <taxon>Dothideomycetes</taxon>
        <taxon>Dothideomycetidae</taxon>
        <taxon>Mycosphaerellales</taxon>
        <taxon>Mycosphaerellaceae</taxon>
        <taxon>Fulvia</taxon>
    </lineage>
</organism>
<dbReference type="OMA" id="RFCSHAV"/>
<accession>A0A9Q8L6M6</accession>
<name>A0A9Q8L6M6_PASFU</name>